<accession>A0A7I7WFI0</accession>
<evidence type="ECO:0000259" key="7">
    <source>
        <dbReference type="PROSITE" id="PS50977"/>
    </source>
</evidence>
<dbReference type="OrthoDB" id="3190535at2"/>
<keyword evidence="1" id="KW-0678">Repressor</keyword>
<dbReference type="Gene3D" id="1.10.357.10">
    <property type="entry name" value="Tetracycline Repressor, domain 2"/>
    <property type="match status" value="1"/>
</dbReference>
<evidence type="ECO:0000313" key="9">
    <source>
        <dbReference type="EMBL" id="ORA40292.1"/>
    </source>
</evidence>
<feature type="domain" description="HTH tetR-type" evidence="7">
    <location>
        <begin position="4"/>
        <end position="64"/>
    </location>
</feature>
<dbReference type="SUPFAM" id="SSF46689">
    <property type="entry name" value="Homeodomain-like"/>
    <property type="match status" value="1"/>
</dbReference>
<dbReference type="PANTHER" id="PTHR30055">
    <property type="entry name" value="HTH-TYPE TRANSCRIPTIONAL REGULATOR RUTR"/>
    <property type="match status" value="1"/>
</dbReference>
<dbReference type="Pfam" id="PF00440">
    <property type="entry name" value="TetR_N"/>
    <property type="match status" value="1"/>
</dbReference>
<dbReference type="InterPro" id="IPR041490">
    <property type="entry name" value="KstR2_TetR_C"/>
</dbReference>
<name>A0A7I7WFI0_9MYCO</name>
<keyword evidence="11" id="KW-1185">Reference proteome</keyword>
<organism evidence="9 10">
    <name type="scientific">Mycobacterium branderi</name>
    <dbReference type="NCBI Taxonomy" id="43348"/>
    <lineage>
        <taxon>Bacteria</taxon>
        <taxon>Bacillati</taxon>
        <taxon>Actinomycetota</taxon>
        <taxon>Actinomycetes</taxon>
        <taxon>Mycobacteriales</taxon>
        <taxon>Mycobacteriaceae</taxon>
        <taxon>Mycobacterium</taxon>
    </lineage>
</organism>
<evidence type="ECO:0000313" key="8">
    <source>
        <dbReference type="EMBL" id="BBZ15607.1"/>
    </source>
</evidence>
<evidence type="ECO:0000256" key="4">
    <source>
        <dbReference type="ARBA" id="ARBA00023163"/>
    </source>
</evidence>
<dbReference type="GO" id="GO:0003700">
    <property type="term" value="F:DNA-binding transcription factor activity"/>
    <property type="evidence" value="ECO:0007669"/>
    <property type="project" value="TreeGrafter"/>
</dbReference>
<evidence type="ECO:0000256" key="5">
    <source>
        <dbReference type="PROSITE-ProRule" id="PRU00335"/>
    </source>
</evidence>
<dbReference type="Gene3D" id="1.10.10.60">
    <property type="entry name" value="Homeodomain-like"/>
    <property type="match status" value="1"/>
</dbReference>
<feature type="DNA-binding region" description="H-T-H motif" evidence="5">
    <location>
        <begin position="27"/>
        <end position="46"/>
    </location>
</feature>
<dbReference type="EMBL" id="MVHM01000002">
    <property type="protein sequence ID" value="ORA40292.1"/>
    <property type="molecule type" value="Genomic_DNA"/>
</dbReference>
<evidence type="ECO:0000256" key="2">
    <source>
        <dbReference type="ARBA" id="ARBA00023015"/>
    </source>
</evidence>
<reference evidence="8 11" key="2">
    <citation type="journal article" date="2019" name="Emerg. Microbes Infect.">
        <title>Comprehensive subspecies identification of 175 nontuberculous mycobacteria species based on 7547 genomic profiles.</title>
        <authorList>
            <person name="Matsumoto Y."/>
            <person name="Kinjo T."/>
            <person name="Motooka D."/>
            <person name="Nabeya D."/>
            <person name="Jung N."/>
            <person name="Uechi K."/>
            <person name="Horii T."/>
            <person name="Iida T."/>
            <person name="Fujita J."/>
            <person name="Nakamura S."/>
        </authorList>
    </citation>
    <scope>NUCLEOTIDE SEQUENCE [LARGE SCALE GENOMIC DNA]</scope>
    <source>
        <strain evidence="8 11">JCM 12687</strain>
        <plasmid evidence="8">pJCM12687</plasmid>
    </source>
</reference>
<evidence type="ECO:0000256" key="3">
    <source>
        <dbReference type="ARBA" id="ARBA00023125"/>
    </source>
</evidence>
<dbReference type="RefSeq" id="WP_083130678.1">
    <property type="nucleotide sequence ID" value="NZ_AP022607.1"/>
</dbReference>
<reference evidence="8" key="3">
    <citation type="submission" date="2020-02" db="EMBL/GenBank/DDBJ databases">
        <authorList>
            <person name="Matsumoto Y."/>
            <person name="Motooka D."/>
            <person name="Nakamura S."/>
        </authorList>
    </citation>
    <scope>NUCLEOTIDE SEQUENCE</scope>
    <source>
        <strain evidence="8">JCM 12687</strain>
        <plasmid evidence="8">pJCM12687</plasmid>
    </source>
</reference>
<dbReference type="PANTHER" id="PTHR30055:SF175">
    <property type="entry name" value="HTH-TYPE TRANSCRIPTIONAL REPRESSOR KSTR2"/>
    <property type="match status" value="1"/>
</dbReference>
<keyword evidence="2" id="KW-0805">Transcription regulation</keyword>
<dbReference type="InterPro" id="IPR009057">
    <property type="entry name" value="Homeodomain-like_sf"/>
</dbReference>
<gene>
    <name evidence="9" type="ORF">BST20_07000</name>
    <name evidence="8" type="ORF">MBRA_58020</name>
</gene>
<keyword evidence="4" id="KW-0804">Transcription</keyword>
<sequence>MPRPSRRAEVRETAARIFREHGYLSATMDQIADEVGLNKGTLYHYYPSKSALLNELLSEQIEATLNLLAQVPLTGSGADRMRSFVRAQIAHVATKHDELVVFFQEMHWIDDHLPREQAQSIRQGIYRYEEFVKSLLAEGARTREFRQLDPTVILYSIIGILAYIPMWYRTPAGGTDEHIIDQITDFVMSGILAPGVTAGDVRLEQSSNAIPARRSRARVEGDGPSPTQPDGSQLIPGPKERGRRKAANAAGVKPKRAVRDRAS</sequence>
<keyword evidence="8" id="KW-0614">Plasmid</keyword>
<evidence type="ECO:0000313" key="11">
    <source>
        <dbReference type="Proteomes" id="UP000467379"/>
    </source>
</evidence>
<dbReference type="EMBL" id="AP022607">
    <property type="protein sequence ID" value="BBZ15607.1"/>
    <property type="molecule type" value="Genomic_DNA"/>
</dbReference>
<reference evidence="9 10" key="1">
    <citation type="submission" date="2016-12" db="EMBL/GenBank/DDBJ databases">
        <title>The new phylogeny of genus Mycobacterium.</title>
        <authorList>
            <person name="Tortoli E."/>
            <person name="Trovato A."/>
            <person name="Cirillo D.M."/>
        </authorList>
    </citation>
    <scope>NUCLEOTIDE SEQUENCE [LARGE SCALE GENOMIC DNA]</scope>
    <source>
        <strain evidence="9 10">DSM 44624</strain>
    </source>
</reference>
<dbReference type="Pfam" id="PF17932">
    <property type="entry name" value="TetR_C_24"/>
    <property type="match status" value="1"/>
</dbReference>
<dbReference type="Proteomes" id="UP000192441">
    <property type="component" value="Unassembled WGS sequence"/>
</dbReference>
<evidence type="ECO:0000313" key="10">
    <source>
        <dbReference type="Proteomes" id="UP000192441"/>
    </source>
</evidence>
<dbReference type="InterPro" id="IPR036271">
    <property type="entry name" value="Tet_transcr_reg_TetR-rel_C_sf"/>
</dbReference>
<keyword evidence="3 5" id="KW-0238">DNA-binding</keyword>
<geneLocation type="plasmid" evidence="8 11">
    <name>pJCM12687</name>
</geneLocation>
<proteinExistence type="predicted"/>
<feature type="region of interest" description="Disordered" evidence="6">
    <location>
        <begin position="210"/>
        <end position="263"/>
    </location>
</feature>
<dbReference type="Proteomes" id="UP000467379">
    <property type="component" value="Plasmid pJCM12687"/>
</dbReference>
<dbReference type="InterPro" id="IPR001647">
    <property type="entry name" value="HTH_TetR"/>
</dbReference>
<dbReference type="GO" id="GO:0000976">
    <property type="term" value="F:transcription cis-regulatory region binding"/>
    <property type="evidence" value="ECO:0007669"/>
    <property type="project" value="TreeGrafter"/>
</dbReference>
<dbReference type="AlphaFoldDB" id="A0A7I7WFI0"/>
<dbReference type="PROSITE" id="PS50977">
    <property type="entry name" value="HTH_TETR_2"/>
    <property type="match status" value="1"/>
</dbReference>
<protein>
    <recommendedName>
        <fullName evidence="7">HTH tetR-type domain-containing protein</fullName>
    </recommendedName>
</protein>
<dbReference type="SUPFAM" id="SSF48498">
    <property type="entry name" value="Tetracyclin repressor-like, C-terminal domain"/>
    <property type="match status" value="1"/>
</dbReference>
<dbReference type="PRINTS" id="PR00455">
    <property type="entry name" value="HTHTETR"/>
</dbReference>
<evidence type="ECO:0000256" key="6">
    <source>
        <dbReference type="SAM" id="MobiDB-lite"/>
    </source>
</evidence>
<dbReference type="InterPro" id="IPR050109">
    <property type="entry name" value="HTH-type_TetR-like_transc_reg"/>
</dbReference>
<evidence type="ECO:0000256" key="1">
    <source>
        <dbReference type="ARBA" id="ARBA00022491"/>
    </source>
</evidence>